<evidence type="ECO:0000313" key="6">
    <source>
        <dbReference type="EMBL" id="MTH63952.1"/>
    </source>
</evidence>
<dbReference type="Gene3D" id="3.20.20.30">
    <property type="entry name" value="Luciferase-like domain"/>
    <property type="match status" value="1"/>
</dbReference>
<sequence>MTKSQDYLWYIPNHIDTGHRGDSAERRGSFLDDLTEQARAVEDHGWAGALLGNGWGRPDTVAVATALAARTTRFEPLVAARPGYWQPAQFATLIATLDLLSEGRARVNIVSGQDGTAEYGDTQTDSARRYARTKEFMRLMRRFWTETGVSFDGEFYRISGADVVPRIAARPDRPHPPIYFGGASAAAEAVSATEADVQLFWGEPLADIAARIDRLKALSRDLDRDLPPLRFGLRITTVVRDTTDQAWSDAESRVQAMARSAGKGWNDHHGPVAVGQQRLHDLAARGDVLDDCLYTAPGRFGGGGAATTWLVGSAPDVARALNRYRDLGIDTFILSDTPYLAEIRRQGDQLLPLLRNGMQDLPVARRA</sequence>
<organism evidence="6 7">
    <name type="scientific">Paracoccus shanxieyensis</name>
    <dbReference type="NCBI Taxonomy" id="2675752"/>
    <lineage>
        <taxon>Bacteria</taxon>
        <taxon>Pseudomonadati</taxon>
        <taxon>Pseudomonadota</taxon>
        <taxon>Alphaproteobacteria</taxon>
        <taxon>Rhodobacterales</taxon>
        <taxon>Paracoccaceae</taxon>
        <taxon>Paracoccus</taxon>
    </lineage>
</organism>
<keyword evidence="2" id="KW-0288">FMN</keyword>
<evidence type="ECO:0000259" key="5">
    <source>
        <dbReference type="Pfam" id="PF00296"/>
    </source>
</evidence>
<dbReference type="GO" id="GO:0008726">
    <property type="term" value="F:alkanesulfonate monooxygenase activity"/>
    <property type="evidence" value="ECO:0007669"/>
    <property type="project" value="TreeGrafter"/>
</dbReference>
<keyword evidence="3" id="KW-0560">Oxidoreductase</keyword>
<keyword evidence="1" id="KW-0285">Flavoprotein</keyword>
<dbReference type="PANTHER" id="PTHR42847:SF4">
    <property type="entry name" value="ALKANESULFONATE MONOOXYGENASE-RELATED"/>
    <property type="match status" value="1"/>
</dbReference>
<dbReference type="InterPro" id="IPR036661">
    <property type="entry name" value="Luciferase-like_sf"/>
</dbReference>
<dbReference type="Proteomes" id="UP000478740">
    <property type="component" value="Unassembled WGS sequence"/>
</dbReference>
<dbReference type="AlphaFoldDB" id="A0A6L6IXE5"/>
<dbReference type="InterPro" id="IPR050172">
    <property type="entry name" value="SsuD_RutA_monooxygenase"/>
</dbReference>
<dbReference type="Pfam" id="PF00296">
    <property type="entry name" value="Bac_luciferase"/>
    <property type="match status" value="1"/>
</dbReference>
<keyword evidence="4" id="KW-0503">Monooxygenase</keyword>
<dbReference type="RefSeq" id="WP_155043828.1">
    <property type="nucleotide sequence ID" value="NZ_WMIH01000004.1"/>
</dbReference>
<evidence type="ECO:0000256" key="4">
    <source>
        <dbReference type="ARBA" id="ARBA00023033"/>
    </source>
</evidence>
<evidence type="ECO:0000313" key="7">
    <source>
        <dbReference type="Proteomes" id="UP000478740"/>
    </source>
</evidence>
<dbReference type="GO" id="GO:0046306">
    <property type="term" value="P:alkanesulfonate catabolic process"/>
    <property type="evidence" value="ECO:0007669"/>
    <property type="project" value="TreeGrafter"/>
</dbReference>
<dbReference type="InterPro" id="IPR011251">
    <property type="entry name" value="Luciferase-like_dom"/>
</dbReference>
<proteinExistence type="predicted"/>
<dbReference type="SUPFAM" id="SSF51679">
    <property type="entry name" value="Bacterial luciferase-like"/>
    <property type="match status" value="1"/>
</dbReference>
<protein>
    <submittedName>
        <fullName evidence="6">LLM class flavin-dependent oxidoreductase</fullName>
    </submittedName>
</protein>
<keyword evidence="7" id="KW-1185">Reference proteome</keyword>
<feature type="domain" description="Luciferase-like" evidence="5">
    <location>
        <begin position="14"/>
        <end position="330"/>
    </location>
</feature>
<gene>
    <name evidence="6" type="ORF">GL284_06705</name>
</gene>
<evidence type="ECO:0000256" key="3">
    <source>
        <dbReference type="ARBA" id="ARBA00023002"/>
    </source>
</evidence>
<comment type="caution">
    <text evidence="6">The sequence shown here is derived from an EMBL/GenBank/DDBJ whole genome shotgun (WGS) entry which is preliminary data.</text>
</comment>
<evidence type="ECO:0000256" key="1">
    <source>
        <dbReference type="ARBA" id="ARBA00022630"/>
    </source>
</evidence>
<name>A0A6L6IXE5_9RHOB</name>
<dbReference type="EMBL" id="WMII01000005">
    <property type="protein sequence ID" value="MTH63952.1"/>
    <property type="molecule type" value="Genomic_DNA"/>
</dbReference>
<accession>A0A6L6IXE5</accession>
<reference evidence="6 7" key="1">
    <citation type="submission" date="2019-11" db="EMBL/GenBank/DDBJ databases">
        <authorList>
            <person name="Dong K."/>
        </authorList>
    </citation>
    <scope>NUCLEOTIDE SEQUENCE [LARGE SCALE GENOMIC DNA]</scope>
    <source>
        <strain evidence="6 7">DK608</strain>
    </source>
</reference>
<evidence type="ECO:0000256" key="2">
    <source>
        <dbReference type="ARBA" id="ARBA00022643"/>
    </source>
</evidence>
<dbReference type="PANTHER" id="PTHR42847">
    <property type="entry name" value="ALKANESULFONATE MONOOXYGENASE"/>
    <property type="match status" value="1"/>
</dbReference>